<evidence type="ECO:0000313" key="1">
    <source>
        <dbReference type="EMBL" id="RBN49605.1"/>
    </source>
</evidence>
<dbReference type="EMBL" id="QNUX01000012">
    <property type="protein sequence ID" value="RBN49605.1"/>
    <property type="molecule type" value="Genomic_DNA"/>
</dbReference>
<sequence length="69" mass="8220">MSKYLSFQILLYVHMQRHKYKFKRKQKNRKKEKESNFTGLAVNLAKGNGISPVRVDCEERARHYAVVFC</sequence>
<organism evidence="1 2">
    <name type="scientific">Flavobacterium psychrolimnae</name>
    <dbReference type="NCBI Taxonomy" id="249351"/>
    <lineage>
        <taxon>Bacteria</taxon>
        <taxon>Pseudomonadati</taxon>
        <taxon>Bacteroidota</taxon>
        <taxon>Flavobacteriia</taxon>
        <taxon>Flavobacteriales</taxon>
        <taxon>Flavobacteriaceae</taxon>
        <taxon>Flavobacterium</taxon>
    </lineage>
</organism>
<reference evidence="1 2" key="1">
    <citation type="submission" date="2018-07" db="EMBL/GenBank/DDBJ databases">
        <title>Complete genome sequence of Flavobacterium psychrolimnae LMG 22018.</title>
        <authorList>
            <person name="Kim D.-U."/>
        </authorList>
    </citation>
    <scope>NUCLEOTIDE SEQUENCE [LARGE SCALE GENOMIC DNA]</scope>
    <source>
        <strain evidence="1 2">LMG 22018</strain>
    </source>
</reference>
<gene>
    <name evidence="1" type="ORF">DR980_13035</name>
</gene>
<dbReference type="AlphaFoldDB" id="A0A366AXL0"/>
<comment type="caution">
    <text evidence="1">The sequence shown here is derived from an EMBL/GenBank/DDBJ whole genome shotgun (WGS) entry which is preliminary data.</text>
</comment>
<keyword evidence="2" id="KW-1185">Reference proteome</keyword>
<protein>
    <submittedName>
        <fullName evidence="1">Uncharacterized protein</fullName>
    </submittedName>
</protein>
<evidence type="ECO:0000313" key="2">
    <source>
        <dbReference type="Proteomes" id="UP000253676"/>
    </source>
</evidence>
<proteinExistence type="predicted"/>
<dbReference type="Proteomes" id="UP000253676">
    <property type="component" value="Unassembled WGS sequence"/>
</dbReference>
<accession>A0A366AXL0</accession>
<name>A0A366AXL0_9FLAO</name>